<dbReference type="Gene3D" id="3.30.70.120">
    <property type="match status" value="1"/>
</dbReference>
<dbReference type="InterPro" id="IPR015867">
    <property type="entry name" value="N-reg_PII/ATP_PRibTrfase_C"/>
</dbReference>
<gene>
    <name evidence="1" type="ORF">RHODGE_RHODGE_00818</name>
</gene>
<dbReference type="EMBL" id="UWOC01000055">
    <property type="protein sequence ID" value="VCU07613.1"/>
    <property type="molecule type" value="Genomic_DNA"/>
</dbReference>
<reference evidence="2" key="1">
    <citation type="submission" date="2018-10" db="EMBL/GenBank/DDBJ databases">
        <authorList>
            <person name="Peiro R."/>
            <person name="Begona"/>
            <person name="Cbmso G."/>
            <person name="Lopez M."/>
            <person name="Gonzalez S."/>
            <person name="Sacristan E."/>
            <person name="Castillo E."/>
        </authorList>
    </citation>
    <scope>NUCLEOTIDE SEQUENCE [LARGE SCALE GENOMIC DNA]</scope>
</reference>
<organism evidence="1 2">
    <name type="scientific">Rhodoplanes serenus</name>
    <dbReference type="NCBI Taxonomy" id="200615"/>
    <lineage>
        <taxon>Bacteria</taxon>
        <taxon>Pseudomonadati</taxon>
        <taxon>Pseudomonadota</taxon>
        <taxon>Alphaproteobacteria</taxon>
        <taxon>Hyphomicrobiales</taxon>
        <taxon>Nitrobacteraceae</taxon>
        <taxon>Rhodoplanes</taxon>
    </lineage>
</organism>
<evidence type="ECO:0000313" key="2">
    <source>
        <dbReference type="Proteomes" id="UP000289200"/>
    </source>
</evidence>
<proteinExistence type="predicted"/>
<dbReference type="AlphaFoldDB" id="A0A327K6L8"/>
<evidence type="ECO:0008006" key="3">
    <source>
        <dbReference type="Google" id="ProtNLM"/>
    </source>
</evidence>
<protein>
    <recommendedName>
        <fullName evidence="3">DUF3240 domain-containing protein</fullName>
    </recommendedName>
</protein>
<dbReference type="Pfam" id="PF11582">
    <property type="entry name" value="DUF3240"/>
    <property type="match status" value="1"/>
</dbReference>
<dbReference type="Proteomes" id="UP000289200">
    <property type="component" value="Unassembled WGS sequence"/>
</dbReference>
<keyword evidence="2" id="KW-1185">Reference proteome</keyword>
<accession>A0A327K6L8</accession>
<sequence length="106" mass="11407">MSPTQTHLALILRVPAALEEAIEGLLLENDAAASAGFVSRDVRFHGDAAAYQTIIEQVRGYTRMVEITIGLPEVEIRALLASLRETFPGRGLTFHVVPIVEAGPIG</sequence>
<name>A0A327K6L8_9BRAD</name>
<dbReference type="RefSeq" id="WP_111385374.1">
    <property type="nucleotide sequence ID" value="NZ_NPEW01000094.1"/>
</dbReference>
<dbReference type="InterPro" id="IPR021634">
    <property type="entry name" value="DUF3240"/>
</dbReference>
<dbReference type="OrthoDB" id="8139576at2"/>
<comment type="caution">
    <text evidence="1">The sequence shown here is derived from an EMBL/GenBank/DDBJ whole genome shotgun (WGS) entry which is preliminary data.</text>
</comment>
<evidence type="ECO:0000313" key="1">
    <source>
        <dbReference type="EMBL" id="VCU07613.1"/>
    </source>
</evidence>